<accession>A0ABY8EJJ0</accession>
<keyword evidence="2" id="KW-1185">Reference proteome</keyword>
<dbReference type="EMBL" id="CP120733">
    <property type="protein sequence ID" value="WFD12310.1"/>
    <property type="molecule type" value="Genomic_DNA"/>
</dbReference>
<evidence type="ECO:0000313" key="1">
    <source>
        <dbReference type="EMBL" id="WFD12310.1"/>
    </source>
</evidence>
<evidence type="ECO:0000313" key="2">
    <source>
        <dbReference type="Proteomes" id="UP001222800"/>
    </source>
</evidence>
<proteinExistence type="predicted"/>
<sequence>MLAHQGKVNTVDLSSVKKVVEEIWQLLNSLTEKTKRTGR</sequence>
<gene>
    <name evidence="1" type="ORF">P4S50_01865</name>
</gene>
<name>A0ABY8EJJ0_9FIRM</name>
<reference evidence="1 2" key="1">
    <citation type="submission" date="2023-03" db="EMBL/GenBank/DDBJ databases">
        <title>Complete genome sequence of Tepidibacter sp. SWIR-1, isolated from a deep-sea hydrothermal vent.</title>
        <authorList>
            <person name="Li X."/>
        </authorList>
    </citation>
    <scope>NUCLEOTIDE SEQUENCE [LARGE SCALE GENOMIC DNA]</scope>
    <source>
        <strain evidence="1 2">SWIR-1</strain>
    </source>
</reference>
<protein>
    <submittedName>
        <fullName evidence="1">Uncharacterized protein</fullName>
    </submittedName>
</protein>
<organism evidence="1 2">
    <name type="scientific">Tepidibacter hydrothermalis</name>
    <dbReference type="NCBI Taxonomy" id="3036126"/>
    <lineage>
        <taxon>Bacteria</taxon>
        <taxon>Bacillati</taxon>
        <taxon>Bacillota</taxon>
        <taxon>Clostridia</taxon>
        <taxon>Peptostreptococcales</taxon>
        <taxon>Peptostreptococcaceae</taxon>
        <taxon>Tepidibacter</taxon>
    </lineage>
</organism>
<dbReference type="Proteomes" id="UP001222800">
    <property type="component" value="Chromosome"/>
</dbReference>